<evidence type="ECO:0000313" key="3">
    <source>
        <dbReference type="EMBL" id="KAK9743467.1"/>
    </source>
</evidence>
<dbReference type="PANTHER" id="PTHR31087">
    <property type="match status" value="1"/>
</dbReference>
<evidence type="ECO:0000313" key="4">
    <source>
        <dbReference type="Proteomes" id="UP001443914"/>
    </source>
</evidence>
<dbReference type="InterPro" id="IPR025659">
    <property type="entry name" value="Tubby-like_C"/>
</dbReference>
<organism evidence="3 4">
    <name type="scientific">Saponaria officinalis</name>
    <name type="common">Common soapwort</name>
    <name type="synonym">Lychnis saponaria</name>
    <dbReference type="NCBI Taxonomy" id="3572"/>
    <lineage>
        <taxon>Eukaryota</taxon>
        <taxon>Viridiplantae</taxon>
        <taxon>Streptophyta</taxon>
        <taxon>Embryophyta</taxon>
        <taxon>Tracheophyta</taxon>
        <taxon>Spermatophyta</taxon>
        <taxon>Magnoliopsida</taxon>
        <taxon>eudicotyledons</taxon>
        <taxon>Gunneridae</taxon>
        <taxon>Pentapetalae</taxon>
        <taxon>Caryophyllales</taxon>
        <taxon>Caryophyllaceae</taxon>
        <taxon>Caryophylleae</taxon>
        <taxon>Saponaria</taxon>
    </lineage>
</organism>
<accession>A0AAW1MBL3</accession>
<dbReference type="Gene3D" id="2.40.160.200">
    <property type="entry name" value="LURP1-related"/>
    <property type="match status" value="1"/>
</dbReference>
<proteinExistence type="inferred from homology"/>
<keyword evidence="2" id="KW-1133">Transmembrane helix</keyword>
<dbReference type="PANTHER" id="PTHR31087:SF85">
    <property type="entry name" value="PROTEIN LURP-ONE-RELATED 7"/>
    <property type="match status" value="1"/>
</dbReference>
<comment type="caution">
    <text evidence="3">The sequence shown here is derived from an EMBL/GenBank/DDBJ whole genome shotgun (WGS) entry which is preliminary data.</text>
</comment>
<feature type="transmembrane region" description="Helical" evidence="2">
    <location>
        <begin position="163"/>
        <end position="185"/>
    </location>
</feature>
<name>A0AAW1MBL3_SAPOF</name>
<comment type="similarity">
    <text evidence="1">Belongs to the LOR family.</text>
</comment>
<dbReference type="AlphaFoldDB" id="A0AAW1MBL3"/>
<evidence type="ECO:0000256" key="1">
    <source>
        <dbReference type="ARBA" id="ARBA00005437"/>
    </source>
</evidence>
<dbReference type="Pfam" id="PF04525">
    <property type="entry name" value="LOR"/>
    <property type="match status" value="1"/>
</dbReference>
<dbReference type="InterPro" id="IPR038595">
    <property type="entry name" value="LOR_sf"/>
</dbReference>
<keyword evidence="4" id="KW-1185">Reference proteome</keyword>
<keyword evidence="2" id="KW-0812">Transmembrane</keyword>
<dbReference type="SUPFAM" id="SSF54518">
    <property type="entry name" value="Tubby C-terminal domain-like"/>
    <property type="match status" value="1"/>
</dbReference>
<protein>
    <submittedName>
        <fullName evidence="3">Uncharacterized protein</fullName>
    </submittedName>
</protein>
<dbReference type="EMBL" id="JBDFQZ010000003">
    <property type="protein sequence ID" value="KAK9743467.1"/>
    <property type="molecule type" value="Genomic_DNA"/>
</dbReference>
<gene>
    <name evidence="3" type="ORF">RND81_03G241300</name>
</gene>
<reference evidence="3" key="1">
    <citation type="submission" date="2024-03" db="EMBL/GenBank/DDBJ databases">
        <title>WGS assembly of Saponaria officinalis var. Norfolk2.</title>
        <authorList>
            <person name="Jenkins J."/>
            <person name="Shu S."/>
            <person name="Grimwood J."/>
            <person name="Barry K."/>
            <person name="Goodstein D."/>
            <person name="Schmutz J."/>
            <person name="Leebens-Mack J."/>
            <person name="Osbourn A."/>
        </authorList>
    </citation>
    <scope>NUCLEOTIDE SEQUENCE [LARGE SCALE GENOMIC DNA]</scope>
    <source>
        <strain evidence="3">JIC</strain>
    </source>
</reference>
<keyword evidence="2" id="KW-0472">Membrane</keyword>
<sequence>MMPSVSSIRQNEAELPAIGIGIPLIPFDLFVTKTRKSVRFTDAFNNLVYESSAPHLHPHHKSRHVLFDPSANSLISLLRSHDGSWKALKGDGSADELLFKVDQTLNTFSKTEFNVIGDFTFTIRGCCFWRSCTIYNHHHSLVAQTNLMYKLGFRKHFVSRSKFRVTIFPGFADYTFIASLILIFLEGRK</sequence>
<evidence type="ECO:0000256" key="2">
    <source>
        <dbReference type="SAM" id="Phobius"/>
    </source>
</evidence>
<dbReference type="InterPro" id="IPR007612">
    <property type="entry name" value="LOR"/>
</dbReference>
<dbReference type="Proteomes" id="UP001443914">
    <property type="component" value="Unassembled WGS sequence"/>
</dbReference>